<evidence type="ECO:0000313" key="3">
    <source>
        <dbReference type="Proteomes" id="UP000324222"/>
    </source>
</evidence>
<comment type="caution">
    <text evidence="2">The sequence shown here is derived from an EMBL/GenBank/DDBJ whole genome shotgun (WGS) entry which is preliminary data.</text>
</comment>
<accession>A0A5B7FIB0</accession>
<evidence type="ECO:0000313" key="2">
    <source>
        <dbReference type="EMBL" id="MPC44184.1"/>
    </source>
</evidence>
<organism evidence="2 3">
    <name type="scientific">Portunus trituberculatus</name>
    <name type="common">Swimming crab</name>
    <name type="synonym">Neptunus trituberculatus</name>
    <dbReference type="NCBI Taxonomy" id="210409"/>
    <lineage>
        <taxon>Eukaryota</taxon>
        <taxon>Metazoa</taxon>
        <taxon>Ecdysozoa</taxon>
        <taxon>Arthropoda</taxon>
        <taxon>Crustacea</taxon>
        <taxon>Multicrustacea</taxon>
        <taxon>Malacostraca</taxon>
        <taxon>Eumalacostraca</taxon>
        <taxon>Eucarida</taxon>
        <taxon>Decapoda</taxon>
        <taxon>Pleocyemata</taxon>
        <taxon>Brachyura</taxon>
        <taxon>Eubrachyura</taxon>
        <taxon>Portunoidea</taxon>
        <taxon>Portunidae</taxon>
        <taxon>Portuninae</taxon>
        <taxon>Portunus</taxon>
    </lineage>
</organism>
<dbReference type="AlphaFoldDB" id="A0A5B7FIB0"/>
<reference evidence="2 3" key="1">
    <citation type="submission" date="2019-05" db="EMBL/GenBank/DDBJ databases">
        <title>Another draft genome of Portunus trituberculatus and its Hox gene families provides insights of decapod evolution.</title>
        <authorList>
            <person name="Jeong J.-H."/>
            <person name="Song I."/>
            <person name="Kim S."/>
            <person name="Choi T."/>
            <person name="Kim D."/>
            <person name="Ryu S."/>
            <person name="Kim W."/>
        </authorList>
    </citation>
    <scope>NUCLEOTIDE SEQUENCE [LARGE SCALE GENOMIC DNA]</scope>
    <source>
        <tissue evidence="2">Muscle</tissue>
    </source>
</reference>
<evidence type="ECO:0000256" key="1">
    <source>
        <dbReference type="SAM" id="MobiDB-lite"/>
    </source>
</evidence>
<gene>
    <name evidence="2" type="ORF">E2C01_037849</name>
</gene>
<feature type="region of interest" description="Disordered" evidence="1">
    <location>
        <begin position="1"/>
        <end position="26"/>
    </location>
</feature>
<name>A0A5B7FIB0_PORTR</name>
<feature type="region of interest" description="Disordered" evidence="1">
    <location>
        <begin position="36"/>
        <end position="55"/>
    </location>
</feature>
<feature type="compositionally biased region" description="Basic and acidic residues" evidence="1">
    <location>
        <begin position="16"/>
        <end position="25"/>
    </location>
</feature>
<dbReference type="EMBL" id="VSRR010006167">
    <property type="protein sequence ID" value="MPC44184.1"/>
    <property type="molecule type" value="Genomic_DNA"/>
</dbReference>
<dbReference type="Proteomes" id="UP000324222">
    <property type="component" value="Unassembled WGS sequence"/>
</dbReference>
<keyword evidence="3" id="KW-1185">Reference proteome</keyword>
<sequence>MLKCSHPQPLASTTCRDGEKEKEGVGETSRMVVSLGGPFPHVSSTSSSQSWRARRGELSLTSASLTTTVPVPADRNGKGTVTDRCVFALTLEATTVCGHHLDVILWRCFPVQAAQRSLNEARLGVHAEYGLTSALVDHILLDGVNNLGVGSL</sequence>
<protein>
    <submittedName>
        <fullName evidence="2">Uncharacterized protein</fullName>
    </submittedName>
</protein>
<proteinExistence type="predicted"/>